<dbReference type="SUPFAM" id="SSF53067">
    <property type="entry name" value="Actin-like ATPase domain"/>
    <property type="match status" value="2"/>
</dbReference>
<dbReference type="InterPro" id="IPR018484">
    <property type="entry name" value="FGGY_N"/>
</dbReference>
<protein>
    <submittedName>
        <fullName evidence="7">Gluconokinase</fullName>
    </submittedName>
</protein>
<dbReference type="CDD" id="cd07770">
    <property type="entry name" value="ASKHA_NBD_FGGY_GntK"/>
    <property type="match status" value="1"/>
</dbReference>
<sequence length="499" mass="55437">MDYLIGIDLGTTATKAVLFDQSGIQIATSSQSYPLYRDAQGMAEEDLEEIFTAMISVVEKITRQIKTGDSILACSFSTQMHALIAFDQEWQPLTRVLTWADTRAEKYSNDLKSEDTSNAIYHKTGTPLHPMSPLAKLLWLKNERKEIFKNAAHFMDLKGAIFQRIFQSNTMDLSVATGTGFFNNQKMTWDDDILDLLGISKTKLPKIVSPYAIEKGLPEKWIRKMGLSPDTVFVYGAGDGPMSNLGVEAIKKGELAITVGTSGALRMVSDVPQLDEAARTFSYALDEDHWVNGGAVNSGGDVFRWLKDNILEKSYDFAAITDLARGVSPGSDGLIFHPYLGGERAPLWNAAARASFFGLSYRHTTSHMARAVLEGISFNLRMLEETLTENSACPTSIKVTGGFSQSELWLQILADIFELPITVQKDHEAGCFAAQIMAQKALGMIDSIEDVASGTMEIVYKPQPENFKYYRALYPLFKNLTQEFAKSYAEIAKYQQEFS</sequence>
<evidence type="ECO:0000256" key="3">
    <source>
        <dbReference type="ARBA" id="ARBA00022777"/>
    </source>
</evidence>
<dbReference type="PANTHER" id="PTHR43095:SF2">
    <property type="entry name" value="GLUCONOKINASE"/>
    <property type="match status" value="1"/>
</dbReference>
<dbReference type="InterPro" id="IPR006002">
    <property type="entry name" value="Gluconate_kinase"/>
</dbReference>
<keyword evidence="3 4" id="KW-0418">Kinase</keyword>
<dbReference type="GO" id="GO:0019521">
    <property type="term" value="P:D-gluconate metabolic process"/>
    <property type="evidence" value="ECO:0007669"/>
    <property type="project" value="InterPro"/>
</dbReference>
<feature type="domain" description="Carbohydrate kinase FGGY N-terminal" evidence="5">
    <location>
        <begin position="3"/>
        <end position="246"/>
    </location>
</feature>
<comment type="caution">
    <text evidence="7">The sequence shown here is derived from an EMBL/GenBank/DDBJ whole genome shotgun (WGS) entry which is preliminary data.</text>
</comment>
<evidence type="ECO:0000256" key="4">
    <source>
        <dbReference type="RuleBase" id="RU003733"/>
    </source>
</evidence>
<dbReference type="InterPro" id="IPR000577">
    <property type="entry name" value="Carb_kinase_FGGY"/>
</dbReference>
<organism evidence="7 8">
    <name type="scientific">Lactococcus petauri</name>
    <dbReference type="NCBI Taxonomy" id="1940789"/>
    <lineage>
        <taxon>Bacteria</taxon>
        <taxon>Bacillati</taxon>
        <taxon>Bacillota</taxon>
        <taxon>Bacilli</taxon>
        <taxon>Lactobacillales</taxon>
        <taxon>Streptococcaceae</taxon>
        <taxon>Lactococcus</taxon>
    </lineage>
</organism>
<evidence type="ECO:0000259" key="5">
    <source>
        <dbReference type="Pfam" id="PF00370"/>
    </source>
</evidence>
<dbReference type="GO" id="GO:0046316">
    <property type="term" value="F:gluconokinase activity"/>
    <property type="evidence" value="ECO:0007669"/>
    <property type="project" value="InterPro"/>
</dbReference>
<keyword evidence="2 4" id="KW-0808">Transferase</keyword>
<proteinExistence type="inferred from homology"/>
<dbReference type="RefSeq" id="WP_086582193.1">
    <property type="nucleotide sequence ID" value="NZ_JAQCOK010000001.1"/>
</dbReference>
<dbReference type="InterPro" id="IPR043129">
    <property type="entry name" value="ATPase_NBD"/>
</dbReference>
<accession>A0A252CFU8</accession>
<comment type="similarity">
    <text evidence="1 4">Belongs to the FGGY kinase family.</text>
</comment>
<evidence type="ECO:0000256" key="2">
    <source>
        <dbReference type="ARBA" id="ARBA00022679"/>
    </source>
</evidence>
<dbReference type="EMBL" id="MUIZ01000001">
    <property type="protein sequence ID" value="OUK05425.1"/>
    <property type="molecule type" value="Genomic_DNA"/>
</dbReference>
<dbReference type="InterPro" id="IPR018485">
    <property type="entry name" value="FGGY_C"/>
</dbReference>
<dbReference type="PANTHER" id="PTHR43095">
    <property type="entry name" value="SUGAR KINASE"/>
    <property type="match status" value="1"/>
</dbReference>
<feature type="domain" description="Carbohydrate kinase FGGY C-terminal" evidence="6">
    <location>
        <begin position="255"/>
        <end position="438"/>
    </location>
</feature>
<dbReference type="PROSITE" id="PS00933">
    <property type="entry name" value="FGGY_KINASES_1"/>
    <property type="match status" value="1"/>
</dbReference>
<dbReference type="Pfam" id="PF02782">
    <property type="entry name" value="FGGY_C"/>
    <property type="match status" value="1"/>
</dbReference>
<dbReference type="PIRSF" id="PIRSF000538">
    <property type="entry name" value="GlpK"/>
    <property type="match status" value="1"/>
</dbReference>
<evidence type="ECO:0000256" key="1">
    <source>
        <dbReference type="ARBA" id="ARBA00009156"/>
    </source>
</evidence>
<dbReference type="InterPro" id="IPR050406">
    <property type="entry name" value="FGGY_Carb_Kinase"/>
</dbReference>
<reference evidence="7 8" key="1">
    <citation type="submission" date="2017-02" db="EMBL/GenBank/DDBJ databases">
        <authorList>
            <person name="Peterson S.W."/>
        </authorList>
    </citation>
    <scope>NUCLEOTIDE SEQUENCE [LARGE SCALE GENOMIC DNA]</scope>
    <source>
        <strain evidence="7">159469</strain>
    </source>
</reference>
<evidence type="ECO:0000259" key="6">
    <source>
        <dbReference type="Pfam" id="PF02782"/>
    </source>
</evidence>
<dbReference type="InterPro" id="IPR018483">
    <property type="entry name" value="Carb_kinase_FGGY_CS"/>
</dbReference>
<dbReference type="Proteomes" id="UP000194606">
    <property type="component" value="Unassembled WGS sequence"/>
</dbReference>
<dbReference type="PROSITE" id="PS00445">
    <property type="entry name" value="FGGY_KINASES_2"/>
    <property type="match status" value="1"/>
</dbReference>
<evidence type="ECO:0000313" key="7">
    <source>
        <dbReference type="EMBL" id="OUK05425.1"/>
    </source>
</evidence>
<dbReference type="Pfam" id="PF00370">
    <property type="entry name" value="FGGY_N"/>
    <property type="match status" value="1"/>
</dbReference>
<evidence type="ECO:0000313" key="8">
    <source>
        <dbReference type="Proteomes" id="UP000194606"/>
    </source>
</evidence>
<name>A0A252CFU8_9LACT</name>
<dbReference type="NCBIfam" id="TIGR01314">
    <property type="entry name" value="gntK_FGGY"/>
    <property type="match status" value="1"/>
</dbReference>
<gene>
    <name evidence="7" type="ORF">BZZ03_01535</name>
</gene>
<dbReference type="AlphaFoldDB" id="A0A252CFU8"/>
<dbReference type="Gene3D" id="3.30.420.40">
    <property type="match status" value="2"/>
</dbReference>